<evidence type="ECO:0000313" key="2">
    <source>
        <dbReference type="EMBL" id="KAF2644024.1"/>
    </source>
</evidence>
<gene>
    <name evidence="2" type="ORF">P280DRAFT_466722</name>
</gene>
<proteinExistence type="predicted"/>
<evidence type="ECO:0000313" key="3">
    <source>
        <dbReference type="Proteomes" id="UP000799753"/>
    </source>
</evidence>
<dbReference type="Proteomes" id="UP000799753">
    <property type="component" value="Unassembled WGS sequence"/>
</dbReference>
<name>A0A6A6SCW5_9PLEO</name>
<organism evidence="2 3">
    <name type="scientific">Massarina eburnea CBS 473.64</name>
    <dbReference type="NCBI Taxonomy" id="1395130"/>
    <lineage>
        <taxon>Eukaryota</taxon>
        <taxon>Fungi</taxon>
        <taxon>Dikarya</taxon>
        <taxon>Ascomycota</taxon>
        <taxon>Pezizomycotina</taxon>
        <taxon>Dothideomycetes</taxon>
        <taxon>Pleosporomycetidae</taxon>
        <taxon>Pleosporales</taxon>
        <taxon>Massarineae</taxon>
        <taxon>Massarinaceae</taxon>
        <taxon>Massarina</taxon>
    </lineage>
</organism>
<keyword evidence="1" id="KW-0732">Signal</keyword>
<evidence type="ECO:0000256" key="1">
    <source>
        <dbReference type="SAM" id="SignalP"/>
    </source>
</evidence>
<keyword evidence="3" id="KW-1185">Reference proteome</keyword>
<accession>A0A6A6SCW5</accession>
<feature type="signal peptide" evidence="1">
    <location>
        <begin position="1"/>
        <end position="19"/>
    </location>
</feature>
<feature type="chain" id="PRO_5025401208" evidence="1">
    <location>
        <begin position="20"/>
        <end position="51"/>
    </location>
</feature>
<protein>
    <submittedName>
        <fullName evidence="2">Uncharacterized protein</fullName>
    </submittedName>
</protein>
<dbReference type="EMBL" id="MU006779">
    <property type="protein sequence ID" value="KAF2644024.1"/>
    <property type="molecule type" value="Genomic_DNA"/>
</dbReference>
<reference evidence="2" key="1">
    <citation type="journal article" date="2020" name="Stud. Mycol.">
        <title>101 Dothideomycetes genomes: a test case for predicting lifestyles and emergence of pathogens.</title>
        <authorList>
            <person name="Haridas S."/>
            <person name="Albert R."/>
            <person name="Binder M."/>
            <person name="Bloem J."/>
            <person name="Labutti K."/>
            <person name="Salamov A."/>
            <person name="Andreopoulos B."/>
            <person name="Baker S."/>
            <person name="Barry K."/>
            <person name="Bills G."/>
            <person name="Bluhm B."/>
            <person name="Cannon C."/>
            <person name="Castanera R."/>
            <person name="Culley D."/>
            <person name="Daum C."/>
            <person name="Ezra D."/>
            <person name="Gonzalez J."/>
            <person name="Henrissat B."/>
            <person name="Kuo A."/>
            <person name="Liang C."/>
            <person name="Lipzen A."/>
            <person name="Lutzoni F."/>
            <person name="Magnuson J."/>
            <person name="Mondo S."/>
            <person name="Nolan M."/>
            <person name="Ohm R."/>
            <person name="Pangilinan J."/>
            <person name="Park H.-J."/>
            <person name="Ramirez L."/>
            <person name="Alfaro M."/>
            <person name="Sun H."/>
            <person name="Tritt A."/>
            <person name="Yoshinaga Y."/>
            <person name="Zwiers L.-H."/>
            <person name="Turgeon B."/>
            <person name="Goodwin S."/>
            <person name="Spatafora J."/>
            <person name="Crous P."/>
            <person name="Grigoriev I."/>
        </authorList>
    </citation>
    <scope>NUCLEOTIDE SEQUENCE</scope>
    <source>
        <strain evidence="2">CBS 473.64</strain>
    </source>
</reference>
<dbReference type="AlphaFoldDB" id="A0A6A6SCW5"/>
<sequence>MQFKLATAALFAILGLALAAPLPAPTGESCNGAIHTSVSDESIPGVQCLKE</sequence>